<dbReference type="Gene3D" id="3.20.20.70">
    <property type="entry name" value="Aldolase class I"/>
    <property type="match status" value="1"/>
</dbReference>
<evidence type="ECO:0000256" key="6">
    <source>
        <dbReference type="ARBA" id="ARBA00022822"/>
    </source>
</evidence>
<keyword evidence="7 9" id="KW-0057">Aromatic amino acid biosynthesis</keyword>
<dbReference type="Proteomes" id="UP000595362">
    <property type="component" value="Chromosome"/>
</dbReference>
<dbReference type="AlphaFoldDB" id="A0A7T5R2C2"/>
<keyword evidence="5 9" id="KW-0028">Amino-acid biosynthesis</keyword>
<evidence type="ECO:0000256" key="9">
    <source>
        <dbReference type="HAMAP-Rule" id="MF_00135"/>
    </source>
</evidence>
<dbReference type="NCBIfam" id="NF002295">
    <property type="entry name" value="PRK01222.1-1"/>
    <property type="match status" value="1"/>
</dbReference>
<evidence type="ECO:0000256" key="2">
    <source>
        <dbReference type="ARBA" id="ARBA00004664"/>
    </source>
</evidence>
<dbReference type="EMBL" id="CP066681">
    <property type="protein sequence ID" value="QQG36253.1"/>
    <property type="molecule type" value="Genomic_DNA"/>
</dbReference>
<evidence type="ECO:0000256" key="3">
    <source>
        <dbReference type="ARBA" id="ARBA00012572"/>
    </source>
</evidence>
<dbReference type="PANTHER" id="PTHR42894:SF1">
    <property type="entry name" value="N-(5'-PHOSPHORIBOSYL)ANTHRANILATE ISOMERASE"/>
    <property type="match status" value="1"/>
</dbReference>
<gene>
    <name evidence="9" type="primary">trpF</name>
    <name evidence="11" type="ORF">HYS17_00215</name>
</gene>
<feature type="domain" description="N-(5'phosphoribosyl) anthranilate isomerase (PRAI)" evidence="10">
    <location>
        <begin position="4"/>
        <end position="209"/>
    </location>
</feature>
<keyword evidence="8 9" id="KW-0413">Isomerase</keyword>
<evidence type="ECO:0000313" key="11">
    <source>
        <dbReference type="EMBL" id="QQG36253.1"/>
    </source>
</evidence>
<evidence type="ECO:0000259" key="10">
    <source>
        <dbReference type="Pfam" id="PF00697"/>
    </source>
</evidence>
<comment type="catalytic activity">
    <reaction evidence="1 9">
        <text>N-(5-phospho-beta-D-ribosyl)anthranilate = 1-(2-carboxyphenylamino)-1-deoxy-D-ribulose 5-phosphate</text>
        <dbReference type="Rhea" id="RHEA:21540"/>
        <dbReference type="ChEBI" id="CHEBI:18277"/>
        <dbReference type="ChEBI" id="CHEBI:58613"/>
        <dbReference type="EC" id="5.3.1.24"/>
    </reaction>
</comment>
<dbReference type="GO" id="GO:0000162">
    <property type="term" value="P:L-tryptophan biosynthetic process"/>
    <property type="evidence" value="ECO:0007669"/>
    <property type="project" value="UniProtKB-UniRule"/>
</dbReference>
<accession>A0A7T5R2C2</accession>
<dbReference type="CDD" id="cd00405">
    <property type="entry name" value="PRAI"/>
    <property type="match status" value="1"/>
</dbReference>
<dbReference type="GO" id="GO:0004640">
    <property type="term" value="F:phosphoribosylanthranilate isomerase activity"/>
    <property type="evidence" value="ECO:0007669"/>
    <property type="project" value="UniProtKB-UniRule"/>
</dbReference>
<comment type="pathway">
    <text evidence="2 9">Amino-acid biosynthesis; L-tryptophan biosynthesis; L-tryptophan from chorismate: step 3/5.</text>
</comment>
<evidence type="ECO:0000256" key="1">
    <source>
        <dbReference type="ARBA" id="ARBA00001164"/>
    </source>
</evidence>
<evidence type="ECO:0000256" key="5">
    <source>
        <dbReference type="ARBA" id="ARBA00022605"/>
    </source>
</evidence>
<dbReference type="InterPro" id="IPR044643">
    <property type="entry name" value="TrpF_fam"/>
</dbReference>
<dbReference type="InterPro" id="IPR001240">
    <property type="entry name" value="PRAI_dom"/>
</dbReference>
<proteinExistence type="inferred from homology"/>
<evidence type="ECO:0000313" key="12">
    <source>
        <dbReference type="Proteomes" id="UP000595362"/>
    </source>
</evidence>
<keyword evidence="6 9" id="KW-0822">Tryptophan biosynthesis</keyword>
<evidence type="ECO:0000256" key="4">
    <source>
        <dbReference type="ARBA" id="ARBA00022272"/>
    </source>
</evidence>
<comment type="similarity">
    <text evidence="9">Belongs to the TrpF family.</text>
</comment>
<dbReference type="EC" id="5.3.1.24" evidence="3 9"/>
<dbReference type="InterPro" id="IPR013785">
    <property type="entry name" value="Aldolase_TIM"/>
</dbReference>
<dbReference type="SUPFAM" id="SSF51366">
    <property type="entry name" value="Ribulose-phoshate binding barrel"/>
    <property type="match status" value="1"/>
</dbReference>
<dbReference type="InterPro" id="IPR011060">
    <property type="entry name" value="RibuloseP-bd_barrel"/>
</dbReference>
<sequence>MTAIKICGITGNEALIAAGGLAVHYVGFMMWPLSPRALSIDQAAFLSVAAPENLKIVGVFVNPTNEELETAIAATSFDLIQLHGDEDARRVADVRSRFGLPVIKALRIAAKGDLIPLADIEHVADYVLFDTKVDPKISVLPGGTGLSFDWQILSERKMRRPWMLSGGLNAENIGRALSILSPDAVDVSSGVEDRPGIKNTAKMKEFVQAVRTMRPQSPLS</sequence>
<evidence type="ECO:0000256" key="8">
    <source>
        <dbReference type="ARBA" id="ARBA00023235"/>
    </source>
</evidence>
<dbReference type="HAMAP" id="MF_00135">
    <property type="entry name" value="PRAI"/>
    <property type="match status" value="1"/>
</dbReference>
<protein>
    <recommendedName>
        <fullName evidence="4 9">N-(5'-phosphoribosyl)anthranilate isomerase</fullName>
        <shortName evidence="9">PRAI</shortName>
        <ecNumber evidence="3 9">5.3.1.24</ecNumber>
    </recommendedName>
</protein>
<reference evidence="11 12" key="1">
    <citation type="submission" date="2020-07" db="EMBL/GenBank/DDBJ databases">
        <title>Huge and variable diversity of episymbiotic CPR bacteria and DPANN archaea in groundwater ecosystems.</title>
        <authorList>
            <person name="He C.Y."/>
            <person name="Keren R."/>
            <person name="Whittaker M."/>
            <person name="Farag I.F."/>
            <person name="Doudna J."/>
            <person name="Cate J.H.D."/>
            <person name="Banfield J.F."/>
        </authorList>
    </citation>
    <scope>NUCLEOTIDE SEQUENCE [LARGE SCALE GENOMIC DNA]</scope>
    <source>
        <strain evidence="11">NC_groundwater_70_Ag_B-0.1um_54_66</strain>
    </source>
</reference>
<dbReference type="UniPathway" id="UPA00035">
    <property type="reaction ID" value="UER00042"/>
</dbReference>
<dbReference type="PANTHER" id="PTHR42894">
    <property type="entry name" value="N-(5'-PHOSPHORIBOSYL)ANTHRANILATE ISOMERASE"/>
    <property type="match status" value="1"/>
</dbReference>
<evidence type="ECO:0000256" key="7">
    <source>
        <dbReference type="ARBA" id="ARBA00023141"/>
    </source>
</evidence>
<dbReference type="Pfam" id="PF00697">
    <property type="entry name" value="PRAI"/>
    <property type="match status" value="1"/>
</dbReference>
<organism evidence="11 12">
    <name type="scientific">Micavibrio aeruginosavorus</name>
    <dbReference type="NCBI Taxonomy" id="349221"/>
    <lineage>
        <taxon>Bacteria</taxon>
        <taxon>Pseudomonadati</taxon>
        <taxon>Bdellovibrionota</taxon>
        <taxon>Bdellovibrionia</taxon>
        <taxon>Bdellovibrionales</taxon>
        <taxon>Pseudobdellovibrionaceae</taxon>
        <taxon>Micavibrio</taxon>
    </lineage>
</organism>
<name>A0A7T5R2C2_9BACT</name>